<name>Q1ZJU9_PHOAS</name>
<dbReference type="RefSeq" id="WP_005363231.1">
    <property type="nucleotide sequence ID" value="NZ_AAOJ01000020.1"/>
</dbReference>
<evidence type="ECO:0000313" key="2">
    <source>
        <dbReference type="EMBL" id="EAS62423.1"/>
    </source>
</evidence>
<evidence type="ECO:0000256" key="1">
    <source>
        <dbReference type="SAM" id="MobiDB-lite"/>
    </source>
</evidence>
<proteinExistence type="predicted"/>
<comment type="caution">
    <text evidence="2">The sequence shown here is derived from an EMBL/GenBank/DDBJ whole genome shotgun (WGS) entry which is preliminary data.</text>
</comment>
<protein>
    <submittedName>
        <fullName evidence="2">Uncharacterized protein</fullName>
    </submittedName>
</protein>
<sequence length="238" mass="25172">MLSPLFNLIANSNLKQINLTLTVDPASNKPVVLIQSQLEVNTQHKLLHPANTGQVADVYSKLATPLVVQSENIDEIDIVLSQDILQFAESSGVALSDSNIEKVLAQLKASQTVAAKSATKTATKQADKKQKTPKKNAAPVNVGVSASPTVTPEPTPTVTPEPTATEVNPIAAAEKALIVDEDNTDINAESSINNGDANEVDSVETNANVIATQENESDVDVDADSDDEFEALFFGQGK</sequence>
<dbReference type="AlphaFoldDB" id="Q1ZJU9"/>
<dbReference type="Proteomes" id="UP000001603">
    <property type="component" value="Unassembled WGS sequence"/>
</dbReference>
<gene>
    <name evidence="2" type="ORF">VAS14_00101</name>
</gene>
<organism evidence="2 3">
    <name type="scientific">Photobacterium angustum (strain S14 / CCUG 15956)</name>
    <name type="common">Vibrio sp. (strain S14 / CCUG 15956)</name>
    <dbReference type="NCBI Taxonomy" id="314292"/>
    <lineage>
        <taxon>Bacteria</taxon>
        <taxon>Pseudomonadati</taxon>
        <taxon>Pseudomonadota</taxon>
        <taxon>Gammaproteobacteria</taxon>
        <taxon>Vibrionales</taxon>
        <taxon>Vibrionaceae</taxon>
        <taxon>Photobacterium</taxon>
    </lineage>
</organism>
<reference evidence="2 3" key="1">
    <citation type="journal article" date="2009" name="Proc. Natl. Acad. Sci. U.S.A.">
        <title>The genomic basis of trophic strategy in marine bacteria.</title>
        <authorList>
            <person name="Lauro F.M."/>
            <person name="McDougald D."/>
            <person name="Thomas T."/>
            <person name="Williams T.J."/>
            <person name="Egan S."/>
            <person name="Rice S."/>
            <person name="DeMaere M.Z."/>
            <person name="Ting L."/>
            <person name="Ertan H."/>
            <person name="Johnson J."/>
            <person name="Ferriera S."/>
            <person name="Lapidus A."/>
            <person name="Anderson I."/>
            <person name="Kyrpides N."/>
            <person name="Munk A.C."/>
            <person name="Detter C."/>
            <person name="Han C.S."/>
            <person name="Brown M.V."/>
            <person name="Robb F.T."/>
            <person name="Kjelleberg S."/>
            <person name="Cavicchioli R."/>
        </authorList>
    </citation>
    <scope>NUCLEOTIDE SEQUENCE [LARGE SCALE GENOMIC DNA]</scope>
    <source>
        <strain evidence="2 3">S14</strain>
    </source>
</reference>
<accession>Q1ZJU9</accession>
<dbReference type="EMBL" id="AAOJ01000020">
    <property type="protein sequence ID" value="EAS62423.1"/>
    <property type="molecule type" value="Genomic_DNA"/>
</dbReference>
<feature type="region of interest" description="Disordered" evidence="1">
    <location>
        <begin position="116"/>
        <end position="163"/>
    </location>
</feature>
<dbReference type="OrthoDB" id="9984556at2"/>
<dbReference type="HOGENOM" id="CLU_1165005_0_0_6"/>
<evidence type="ECO:0000313" key="3">
    <source>
        <dbReference type="Proteomes" id="UP000001603"/>
    </source>
</evidence>